<reference evidence="2 3" key="1">
    <citation type="submission" date="2018-04" db="EMBL/GenBank/DDBJ databases">
        <title>Genomic Encyclopedia of Type Strains, Phase IV (KMG-IV): sequencing the most valuable type-strain genomes for metagenomic binning, comparative biology and taxonomic classification.</title>
        <authorList>
            <person name="Goeker M."/>
        </authorList>
    </citation>
    <scope>NUCLEOTIDE SEQUENCE [LARGE SCALE GENOMIC DNA]</scope>
    <source>
        <strain evidence="2 3">DSM 26588</strain>
    </source>
</reference>
<dbReference type="EMBL" id="QEKK01000016">
    <property type="protein sequence ID" value="PVY46448.1"/>
    <property type="molecule type" value="Genomic_DNA"/>
</dbReference>
<dbReference type="GeneID" id="93230759"/>
<proteinExistence type="predicted"/>
<evidence type="ECO:0000256" key="1">
    <source>
        <dbReference type="SAM" id="Phobius"/>
    </source>
</evidence>
<evidence type="ECO:0000313" key="2">
    <source>
        <dbReference type="EMBL" id="PVY46448.1"/>
    </source>
</evidence>
<feature type="transmembrane region" description="Helical" evidence="1">
    <location>
        <begin position="36"/>
        <end position="53"/>
    </location>
</feature>
<comment type="caution">
    <text evidence="2">The sequence shown here is derived from an EMBL/GenBank/DDBJ whole genome shotgun (WGS) entry which is preliminary data.</text>
</comment>
<name>A0A2U1BCS6_9FIRM</name>
<keyword evidence="1" id="KW-1133">Transmembrane helix</keyword>
<evidence type="ECO:0000313" key="3">
    <source>
        <dbReference type="Proteomes" id="UP000245778"/>
    </source>
</evidence>
<sequence>MRAPHTYFSTEFHGGTRAVRARLSNLFAAPRRRGRLPLLGLVLLVGALGGLVACHGGSSATIAMDTQYYDDRGSILEIPQITGDRSEAAQAINAALLARKAVYQTYVDDPYRDASWCEVTAWPTTTDRYLNLALVENVYPTYGSDGTLFSWVYDKKDRREVTREQALELAGTTEADLREAVAVLLADGELSLPLDPDTFEIRGFRIDADGEVTFYLGGANRDGAEGMDAWYGLYVWSGGTAARMTGAQPVPAEGLDQREPPLWYQWRETGLGPEGGFVTARMDPEILAGADALRSLAPQALGTDGGRLNVSYAYSDVSHAYSDEDLACWCYDIFSSDGTLLAQGRKSWTGGVLSLCFPGEPGPPIYLAGVEIPEAALDFQRQIREELIPQYSGLPPGEEISFLYRGEVLTEAFPPVWGFRAVRQTEKGWAVVNDYYQDQENRQVMEVNYDLGGLLAYFRGTFRFPASFADPEERFYPELVQRARRLAAGPDGWSMGEMTLAAAVYFPEDASARGYEGVGAYLCPVTLADQPGWEDDAPYAVYLYDIGGRYTYVGNFTREEAGTREALRALAMGYFENWEAGGGDRFLNYVAGTDHYDPQGGFFTSDGLHLSWQTPGSGDGDNLALVFRSTERGLAVYYRYAYERYVATHGGVEPVSVPPGSGCLVELLAGPGDPRERVGERERPLALEGLPPPGTPAENGWYYLAVTSEEWYPISRYVTDYLRILEWLSDGSTFGFY</sequence>
<protein>
    <submittedName>
        <fullName evidence="2">Uncharacterized protein</fullName>
    </submittedName>
</protein>
<gene>
    <name evidence="2" type="ORF">C7373_11620</name>
</gene>
<dbReference type="RefSeq" id="WP_165366552.1">
    <property type="nucleotide sequence ID" value="NZ_CP011524.1"/>
</dbReference>
<dbReference type="AlphaFoldDB" id="A0A2U1BCS6"/>
<organism evidence="2 3">
    <name type="scientific">Intestinimonas butyriciproducens</name>
    <dbReference type="NCBI Taxonomy" id="1297617"/>
    <lineage>
        <taxon>Bacteria</taxon>
        <taxon>Bacillati</taxon>
        <taxon>Bacillota</taxon>
        <taxon>Clostridia</taxon>
        <taxon>Eubacteriales</taxon>
        <taxon>Intestinimonas</taxon>
    </lineage>
</organism>
<keyword evidence="1" id="KW-0812">Transmembrane</keyword>
<keyword evidence="1" id="KW-0472">Membrane</keyword>
<accession>A0A2U1BCS6</accession>
<dbReference type="Proteomes" id="UP000245778">
    <property type="component" value="Unassembled WGS sequence"/>
</dbReference>